<gene>
    <name evidence="2" type="ORF">MNEG_7607</name>
</gene>
<evidence type="ECO:0000313" key="2">
    <source>
        <dbReference type="EMBL" id="KIZ00353.1"/>
    </source>
</evidence>
<keyword evidence="1" id="KW-0732">Signal</keyword>
<keyword evidence="3" id="KW-1185">Reference proteome</keyword>
<protein>
    <submittedName>
        <fullName evidence="2">Uncharacterized protein</fullName>
    </submittedName>
</protein>
<evidence type="ECO:0000256" key="1">
    <source>
        <dbReference type="SAM" id="SignalP"/>
    </source>
</evidence>
<reference evidence="2 3" key="1">
    <citation type="journal article" date="2013" name="BMC Genomics">
        <title>Reconstruction of the lipid metabolism for the microalga Monoraphidium neglectum from its genome sequence reveals characteristics suitable for biofuel production.</title>
        <authorList>
            <person name="Bogen C."/>
            <person name="Al-Dilaimi A."/>
            <person name="Albersmeier A."/>
            <person name="Wichmann J."/>
            <person name="Grundmann M."/>
            <person name="Rupp O."/>
            <person name="Lauersen K.J."/>
            <person name="Blifernez-Klassen O."/>
            <person name="Kalinowski J."/>
            <person name="Goesmann A."/>
            <person name="Mussgnug J.H."/>
            <person name="Kruse O."/>
        </authorList>
    </citation>
    <scope>NUCLEOTIDE SEQUENCE [LARGE SCALE GENOMIC DNA]</scope>
    <source>
        <strain evidence="2 3">SAG 48.87</strain>
    </source>
</reference>
<dbReference type="EMBL" id="KK101581">
    <property type="protein sequence ID" value="KIZ00353.1"/>
    <property type="molecule type" value="Genomic_DNA"/>
</dbReference>
<name>A0A0D2JMC2_9CHLO</name>
<feature type="chain" id="PRO_5002245044" evidence="1">
    <location>
        <begin position="21"/>
        <end position="339"/>
    </location>
</feature>
<dbReference type="OrthoDB" id="10674338at2759"/>
<feature type="signal peptide" evidence="1">
    <location>
        <begin position="1"/>
        <end position="20"/>
    </location>
</feature>
<dbReference type="KEGG" id="mng:MNEG_7607"/>
<dbReference type="Proteomes" id="UP000054498">
    <property type="component" value="Unassembled WGS sequence"/>
</dbReference>
<proteinExistence type="predicted"/>
<dbReference type="GeneID" id="25740483"/>
<evidence type="ECO:0000313" key="3">
    <source>
        <dbReference type="Proteomes" id="UP000054498"/>
    </source>
</evidence>
<dbReference type="RefSeq" id="XP_013899372.1">
    <property type="nucleotide sequence ID" value="XM_014043918.1"/>
</dbReference>
<sequence length="339" mass="34321">MARGTIALALLVAGLALASAAPSRKMLGEKALPYAPGSDMGPLLNMMDTQNAVQRVSDFADGYPTAALAVAAQQHAAASAYGGPWSSFGPSFGRKLQQLRRSLLGEKALPFNPNSDMGTHLNMMDTQAAVQRVSGSADGFPVAAVAVAAQQHAAGAAYGGPWSSFGPTFGRKLQQLRRSLLGEKALPYAPNSEMGPLLNMMDTQNAVQRVSGSADGFPTAAVAVAAQQHTAASAYGGPWSSFGPTFGRKLSGSDAKAAAAAKAGAAAKDAAAAAGSDNRAAAVLSRAALASQLPSRAAMLNSMSTDEVLPSAIASTAERARAAGYTTSYGYGYGVVGGH</sequence>
<organism evidence="2 3">
    <name type="scientific">Monoraphidium neglectum</name>
    <dbReference type="NCBI Taxonomy" id="145388"/>
    <lineage>
        <taxon>Eukaryota</taxon>
        <taxon>Viridiplantae</taxon>
        <taxon>Chlorophyta</taxon>
        <taxon>core chlorophytes</taxon>
        <taxon>Chlorophyceae</taxon>
        <taxon>CS clade</taxon>
        <taxon>Sphaeropleales</taxon>
        <taxon>Selenastraceae</taxon>
        <taxon>Monoraphidium</taxon>
    </lineage>
</organism>
<accession>A0A0D2JMC2</accession>
<dbReference type="AlphaFoldDB" id="A0A0D2JMC2"/>